<comment type="caution">
    <text evidence="3">The sequence shown here is derived from an EMBL/GenBank/DDBJ whole genome shotgun (WGS) entry which is preliminary data.</text>
</comment>
<dbReference type="InterPro" id="IPR006070">
    <property type="entry name" value="Sua5-like_dom"/>
</dbReference>
<evidence type="ECO:0000313" key="3">
    <source>
        <dbReference type="EMBL" id="GAI17556.1"/>
    </source>
</evidence>
<comment type="similarity">
    <text evidence="1">Belongs to the carbamoyltransferase HypF family.</text>
</comment>
<sequence>EYDNPLDRRFHAQPNACPTCGPVLELVDTKGNPVTGADAISTASQLLKNGKIVAIKGLGGFLLACDATNQAVIDLLRSRKMRPFKPLAIMVSSIKEAKKHCYVSGEEEKLLTSAHSPIVLMRWKPDSSVSQAVAPNLKYLGVMLPYTPLHHVLLRETGLPLVMTSGNLSEEPIAKDNDEAIRRLSRIADYFLVHNRDIYASYDDSVTIVERDASQIIRRARGYAPYPIHLNFSSQQILGCGAELKNTFCLTRDEYAFLSQHIGDMENLETMEHFENSIAVYKKLFRIEPNIVAHDLHPEYLSTKYARELATKSANIRLVPVQHHHAHIVSGMVDNGLEPPVIGVAFDGTGYGADGNIWGGEFMVADYQRFYQDGSS</sequence>
<dbReference type="InterPro" id="IPR041440">
    <property type="entry name" value="HypF_C"/>
</dbReference>
<gene>
    <name evidence="3" type="ORF">S06H3_14068</name>
</gene>
<organism evidence="3">
    <name type="scientific">marine sediment metagenome</name>
    <dbReference type="NCBI Taxonomy" id="412755"/>
    <lineage>
        <taxon>unclassified sequences</taxon>
        <taxon>metagenomes</taxon>
        <taxon>ecological metagenomes</taxon>
    </lineage>
</organism>
<dbReference type="InterPro" id="IPR055128">
    <property type="entry name" value="HypF_C_2"/>
</dbReference>
<feature type="domain" description="YrdC-like" evidence="2">
    <location>
        <begin position="37"/>
        <end position="222"/>
    </location>
</feature>
<dbReference type="Pfam" id="PF07503">
    <property type="entry name" value="zf-HYPF"/>
    <property type="match status" value="1"/>
</dbReference>
<dbReference type="GO" id="GO:0016743">
    <property type="term" value="F:carboxyl- or carbamoyltransferase activity"/>
    <property type="evidence" value="ECO:0007669"/>
    <property type="project" value="TreeGrafter"/>
</dbReference>
<name>X1MHM1_9ZZZZ</name>
<dbReference type="PANTHER" id="PTHR42959:SF1">
    <property type="entry name" value="CARBAMOYLTRANSFERASE HYPF"/>
    <property type="match status" value="1"/>
</dbReference>
<dbReference type="InterPro" id="IPR011125">
    <property type="entry name" value="Znf_HypF"/>
</dbReference>
<dbReference type="Pfam" id="PF22521">
    <property type="entry name" value="HypF_C_2"/>
    <property type="match status" value="1"/>
</dbReference>
<dbReference type="SUPFAM" id="SSF55821">
    <property type="entry name" value="YrdC/RibB"/>
    <property type="match status" value="1"/>
</dbReference>
<dbReference type="GO" id="GO:0008270">
    <property type="term" value="F:zinc ion binding"/>
    <property type="evidence" value="ECO:0007669"/>
    <property type="project" value="InterPro"/>
</dbReference>
<reference evidence="3" key="1">
    <citation type="journal article" date="2014" name="Front. Microbiol.">
        <title>High frequency of phylogenetically diverse reductive dehalogenase-homologous genes in deep subseafloor sedimentary metagenomes.</title>
        <authorList>
            <person name="Kawai M."/>
            <person name="Futagami T."/>
            <person name="Toyoda A."/>
            <person name="Takaki Y."/>
            <person name="Nishi S."/>
            <person name="Hori S."/>
            <person name="Arai W."/>
            <person name="Tsubouchi T."/>
            <person name="Morono Y."/>
            <person name="Uchiyama I."/>
            <person name="Ito T."/>
            <person name="Fujiyama A."/>
            <person name="Inagaki F."/>
            <person name="Takami H."/>
        </authorList>
    </citation>
    <scope>NUCLEOTIDE SEQUENCE</scope>
    <source>
        <strain evidence="3">Expedition CK06-06</strain>
    </source>
</reference>
<dbReference type="PANTHER" id="PTHR42959">
    <property type="entry name" value="CARBAMOYLTRANSFERASE"/>
    <property type="match status" value="1"/>
</dbReference>
<proteinExistence type="inferred from homology"/>
<evidence type="ECO:0000259" key="2">
    <source>
        <dbReference type="PROSITE" id="PS51163"/>
    </source>
</evidence>
<dbReference type="Gene3D" id="3.30.110.120">
    <property type="match status" value="1"/>
</dbReference>
<dbReference type="Pfam" id="PF17788">
    <property type="entry name" value="HypF_C"/>
    <property type="match status" value="1"/>
</dbReference>
<dbReference type="EMBL" id="BARV01006875">
    <property type="protein sequence ID" value="GAI17556.1"/>
    <property type="molecule type" value="Genomic_DNA"/>
</dbReference>
<protein>
    <recommendedName>
        <fullName evidence="2">YrdC-like domain-containing protein</fullName>
    </recommendedName>
</protein>
<dbReference type="Pfam" id="PF01300">
    <property type="entry name" value="Sua5_yciO_yrdC"/>
    <property type="match status" value="1"/>
</dbReference>
<dbReference type="Gene3D" id="3.30.420.360">
    <property type="match status" value="1"/>
</dbReference>
<evidence type="ECO:0000256" key="1">
    <source>
        <dbReference type="ARBA" id="ARBA00008097"/>
    </source>
</evidence>
<dbReference type="Gene3D" id="3.30.420.40">
    <property type="match status" value="1"/>
</dbReference>
<dbReference type="Gene3D" id="3.90.870.50">
    <property type="match status" value="1"/>
</dbReference>
<dbReference type="GO" id="GO:0003725">
    <property type="term" value="F:double-stranded RNA binding"/>
    <property type="evidence" value="ECO:0007669"/>
    <property type="project" value="InterPro"/>
</dbReference>
<feature type="non-terminal residue" evidence="3">
    <location>
        <position position="1"/>
    </location>
</feature>
<dbReference type="PROSITE" id="PS51163">
    <property type="entry name" value="YRDC"/>
    <property type="match status" value="1"/>
</dbReference>
<accession>X1MHM1</accession>
<dbReference type="GO" id="GO:0051604">
    <property type="term" value="P:protein maturation"/>
    <property type="evidence" value="ECO:0007669"/>
    <property type="project" value="TreeGrafter"/>
</dbReference>
<dbReference type="InterPro" id="IPR051060">
    <property type="entry name" value="Carbamoyltrans_HypF-like"/>
</dbReference>
<dbReference type="AlphaFoldDB" id="X1MHM1"/>
<dbReference type="InterPro" id="IPR017945">
    <property type="entry name" value="DHBP_synth_RibB-like_a/b_dom"/>
</dbReference>